<dbReference type="EMBL" id="QBKI01000014">
    <property type="protein sequence ID" value="PTX12220.1"/>
    <property type="molecule type" value="Genomic_DNA"/>
</dbReference>
<reference evidence="1 2" key="1">
    <citation type="submission" date="2018-04" db="EMBL/GenBank/DDBJ databases">
        <title>Genomic Encyclopedia of Archaeal and Bacterial Type Strains, Phase II (KMG-II): from individual species to whole genera.</title>
        <authorList>
            <person name="Goeker M."/>
        </authorList>
    </citation>
    <scope>NUCLEOTIDE SEQUENCE [LARGE SCALE GENOMIC DNA]</scope>
    <source>
        <strain evidence="1 2">DSM 100162</strain>
    </source>
</reference>
<accession>A0A2T5Y7E4</accession>
<dbReference type="AlphaFoldDB" id="A0A2T5Y7E4"/>
<protein>
    <submittedName>
        <fullName evidence="1">Uncharacterized protein</fullName>
    </submittedName>
</protein>
<comment type="caution">
    <text evidence="1">The sequence shown here is derived from an EMBL/GenBank/DDBJ whole genome shotgun (WGS) entry which is preliminary data.</text>
</comment>
<dbReference type="Proteomes" id="UP000244225">
    <property type="component" value="Unassembled WGS sequence"/>
</dbReference>
<evidence type="ECO:0000313" key="1">
    <source>
        <dbReference type="EMBL" id="PTX12220.1"/>
    </source>
</evidence>
<evidence type="ECO:0000313" key="2">
    <source>
        <dbReference type="Proteomes" id="UP000244225"/>
    </source>
</evidence>
<sequence>MKAYGRKHKKGAAISSISLITTPFARVTLLI</sequence>
<organism evidence="1 2">
    <name type="scientific">Pontibacter mucosus</name>
    <dbReference type="NCBI Taxonomy" id="1649266"/>
    <lineage>
        <taxon>Bacteria</taxon>
        <taxon>Pseudomonadati</taxon>
        <taxon>Bacteroidota</taxon>
        <taxon>Cytophagia</taxon>
        <taxon>Cytophagales</taxon>
        <taxon>Hymenobacteraceae</taxon>
        <taxon>Pontibacter</taxon>
    </lineage>
</organism>
<keyword evidence="2" id="KW-1185">Reference proteome</keyword>
<gene>
    <name evidence="1" type="ORF">C8N40_11418</name>
</gene>
<name>A0A2T5Y7E4_9BACT</name>
<proteinExistence type="predicted"/>